<evidence type="ECO:0000313" key="2">
    <source>
        <dbReference type="Proteomes" id="UP000190105"/>
    </source>
</evidence>
<proteinExistence type="predicted"/>
<dbReference type="PANTHER" id="PTHR39179">
    <property type="entry name" value="SPORE COAT PROTEIN I"/>
    <property type="match status" value="1"/>
</dbReference>
<dbReference type="STRING" id="1147123.SAMN05443428_101187"/>
<accession>A0A1T4WGH0</accession>
<keyword evidence="1" id="KW-0946">Virion</keyword>
<name>A0A1T4WGH0_9CLOT</name>
<evidence type="ECO:0000313" key="1">
    <source>
        <dbReference type="EMBL" id="SKA76392.1"/>
    </source>
</evidence>
<dbReference type="InterPro" id="IPR047175">
    <property type="entry name" value="CotS-like"/>
</dbReference>
<dbReference type="Gene3D" id="3.90.1200.10">
    <property type="match status" value="1"/>
</dbReference>
<dbReference type="OrthoDB" id="1950323at2"/>
<keyword evidence="2" id="KW-1185">Reference proteome</keyword>
<dbReference type="EMBL" id="FUYH01000001">
    <property type="protein sequence ID" value="SKA76392.1"/>
    <property type="molecule type" value="Genomic_DNA"/>
</dbReference>
<dbReference type="AlphaFoldDB" id="A0A1T4WGH0"/>
<reference evidence="2" key="1">
    <citation type="submission" date="2017-02" db="EMBL/GenBank/DDBJ databases">
        <authorList>
            <person name="Varghese N."/>
            <person name="Submissions S."/>
        </authorList>
    </citation>
    <scope>NUCLEOTIDE SEQUENCE [LARGE SCALE GENOMIC DNA]</scope>
    <source>
        <strain evidence="2">USBA 833</strain>
    </source>
</reference>
<keyword evidence="1" id="KW-0167">Capsid protein</keyword>
<sequence>MEILVDAKEWEVLSSYAIIDYAVSNGFKSIIKINKTKSGNLYDKSSDGLLILTSEYGKENFHLTNKKNILTMAGMLAHFHNCTEGFIQPQGIKTKVYWGKRAEKYRMLTSKLEKFKSEIKDKENLTPFEEYVMPYIDELLVRAKNSQKVFKSKEYLKLLEESMKKREVCINSASSSTAVVRCGKPLIVKVFDMGYNLCIEDLALLIKHSIEDSKDKNVYKDILKRYRSIRKVDSNLDKIIKAYVSFPYYSLKTIKKYMECKKDDEFYIDKLKRAYSLEKISNIMEADNS</sequence>
<dbReference type="PANTHER" id="PTHR39179:SF1">
    <property type="entry name" value="SPORE COAT PROTEIN I"/>
    <property type="match status" value="1"/>
</dbReference>
<dbReference type="RefSeq" id="WP_078695221.1">
    <property type="nucleotide sequence ID" value="NZ_FUYH01000001.1"/>
</dbReference>
<organism evidence="1 2">
    <name type="scientific">Caloramator quimbayensis</name>
    <dbReference type="NCBI Taxonomy" id="1147123"/>
    <lineage>
        <taxon>Bacteria</taxon>
        <taxon>Bacillati</taxon>
        <taxon>Bacillota</taxon>
        <taxon>Clostridia</taxon>
        <taxon>Eubacteriales</taxon>
        <taxon>Clostridiaceae</taxon>
        <taxon>Caloramator</taxon>
    </lineage>
</organism>
<dbReference type="GO" id="GO:0042601">
    <property type="term" value="C:endospore-forming forespore"/>
    <property type="evidence" value="ECO:0007669"/>
    <property type="project" value="TreeGrafter"/>
</dbReference>
<dbReference type="Proteomes" id="UP000190105">
    <property type="component" value="Unassembled WGS sequence"/>
</dbReference>
<gene>
    <name evidence="1" type="ORF">SAMN05443428_101187</name>
</gene>
<protein>
    <submittedName>
        <fullName evidence="1">Spore coat protein, CotS family</fullName>
    </submittedName>
</protein>